<dbReference type="SUPFAM" id="SSF54001">
    <property type="entry name" value="Cysteine proteinases"/>
    <property type="match status" value="1"/>
</dbReference>
<name>A0A8H4LVH4_9HYPO</name>
<dbReference type="InterPro" id="IPR038765">
    <property type="entry name" value="Papain-like_cys_pep_sf"/>
</dbReference>
<dbReference type="AlphaFoldDB" id="A0A8H4LVH4"/>
<dbReference type="EMBL" id="JAAVMX010000008">
    <property type="protein sequence ID" value="KAF4505936.1"/>
    <property type="molecule type" value="Genomic_DNA"/>
</dbReference>
<protein>
    <submittedName>
        <fullName evidence="1">Uncharacterized protein</fullName>
    </submittedName>
</protein>
<reference evidence="1 2" key="1">
    <citation type="journal article" date="2020" name="Genome Biol. Evol.">
        <title>A new high-quality draft genome assembly of the Chinese cordyceps Ophiocordyceps sinensis.</title>
        <authorList>
            <person name="Shu R."/>
            <person name="Zhang J."/>
            <person name="Meng Q."/>
            <person name="Zhang H."/>
            <person name="Zhou G."/>
            <person name="Li M."/>
            <person name="Wu P."/>
            <person name="Zhao Y."/>
            <person name="Chen C."/>
            <person name="Qin Q."/>
        </authorList>
    </citation>
    <scope>NUCLEOTIDE SEQUENCE [LARGE SCALE GENOMIC DNA]</scope>
    <source>
        <strain evidence="1 2">IOZ07</strain>
    </source>
</reference>
<sequence>MLLKHPGGAAMDPLPAQLGFVILGGRGFLTGIHETTFDHGQLPQFLPRTQWPDDHVAKSLGQHTAPLGTDIDWTARSEVEGLRGRVTALYSTLVPMPSFASGHYDETPWLAHVAFMHDILHRSISNQLPLSKLEMFALLRTVSYGMFESMAWLYPWHMPGPCGDGKLAEEWRDEFGMHIKVGEFQEPGSDEQYYQRRMYGRRWVVTPVLCGEEQWIMTIFDRCQGHLYIFDCGDGPSRSERIEACVHLWARFWNWLHLPWDFQYFVPGVTKQTNARDSGLISIVWLMSVLRDQVGETMSADDATAQRADVVVGDANLGVEMEPGDLCLGDWLPDGCKLAYGGLMAVRRIVMAMICNELGLMHHEVLTRVFRNSNGRLPAVVPSALTLLRNTATQLAAHDSTLAPELFWTAQGGPQFALAQQTVAGPYQHDAPRRHRPHTQQRRFRVETNPAALSRRPAQAVRWPAGVPFTAEDPVKRAHGVDTQLGLDAAASLHFDMTLASREAPQLYQDLRRSQLVELGDVHVPRRSNGAQVVKLHLVVASEEIRRTRA</sequence>
<organism evidence="1 2">
    <name type="scientific">Ophiocordyceps sinensis</name>
    <dbReference type="NCBI Taxonomy" id="72228"/>
    <lineage>
        <taxon>Eukaryota</taxon>
        <taxon>Fungi</taxon>
        <taxon>Dikarya</taxon>
        <taxon>Ascomycota</taxon>
        <taxon>Pezizomycotina</taxon>
        <taxon>Sordariomycetes</taxon>
        <taxon>Hypocreomycetidae</taxon>
        <taxon>Hypocreales</taxon>
        <taxon>Ophiocordycipitaceae</taxon>
        <taxon>Ophiocordyceps</taxon>
    </lineage>
</organism>
<keyword evidence="2" id="KW-1185">Reference proteome</keyword>
<evidence type="ECO:0000313" key="2">
    <source>
        <dbReference type="Proteomes" id="UP000557566"/>
    </source>
</evidence>
<dbReference type="OrthoDB" id="5146350at2759"/>
<gene>
    <name evidence="1" type="ORF">G6O67_007834</name>
</gene>
<proteinExistence type="predicted"/>
<dbReference type="Proteomes" id="UP000557566">
    <property type="component" value="Unassembled WGS sequence"/>
</dbReference>
<evidence type="ECO:0000313" key="1">
    <source>
        <dbReference type="EMBL" id="KAF4505936.1"/>
    </source>
</evidence>
<comment type="caution">
    <text evidence="1">The sequence shown here is derived from an EMBL/GenBank/DDBJ whole genome shotgun (WGS) entry which is preliminary data.</text>
</comment>
<accession>A0A8H4LVH4</accession>